<dbReference type="Gene3D" id="4.10.280.10">
    <property type="entry name" value="Helix-loop-helix DNA-binding domain"/>
    <property type="match status" value="1"/>
</dbReference>
<dbReference type="EnsemblPlants" id="EMT18288">
    <property type="protein sequence ID" value="EMT18288"/>
    <property type="gene ID" value="F775_10096"/>
</dbReference>
<reference evidence="7" key="1">
    <citation type="submission" date="2015-06" db="UniProtKB">
        <authorList>
            <consortium name="EnsemblPlants"/>
        </authorList>
    </citation>
    <scope>IDENTIFICATION</scope>
</reference>
<evidence type="ECO:0000256" key="4">
    <source>
        <dbReference type="ARBA" id="ARBA00023163"/>
    </source>
</evidence>
<dbReference type="AlphaFoldDB" id="N1R286"/>
<evidence type="ECO:0000256" key="6">
    <source>
        <dbReference type="SAM" id="MobiDB-lite"/>
    </source>
</evidence>
<dbReference type="CDD" id="cd11455">
    <property type="entry name" value="bHLH_AtAIG1_like"/>
    <property type="match status" value="1"/>
</dbReference>
<evidence type="ECO:0000256" key="2">
    <source>
        <dbReference type="ARBA" id="ARBA00023015"/>
    </source>
</evidence>
<dbReference type="Pfam" id="PF00010">
    <property type="entry name" value="HLH"/>
    <property type="match status" value="1"/>
</dbReference>
<dbReference type="SMART" id="SM00353">
    <property type="entry name" value="HLH"/>
    <property type="match status" value="1"/>
</dbReference>
<dbReference type="PANTHER" id="PTHR45844:SF2">
    <property type="entry name" value="TRANSCRIPTION FACTOR BHLH30"/>
    <property type="match status" value="1"/>
</dbReference>
<feature type="compositionally biased region" description="Low complexity" evidence="6">
    <location>
        <begin position="461"/>
        <end position="471"/>
    </location>
</feature>
<dbReference type="SUPFAM" id="SSF47459">
    <property type="entry name" value="HLH, helix-loop-helix DNA-binding domain"/>
    <property type="match status" value="1"/>
</dbReference>
<feature type="compositionally biased region" description="Polar residues" evidence="6">
    <location>
        <begin position="482"/>
        <end position="494"/>
    </location>
</feature>
<feature type="compositionally biased region" description="Acidic residues" evidence="6">
    <location>
        <begin position="425"/>
        <end position="434"/>
    </location>
</feature>
<dbReference type="PROSITE" id="PS50888">
    <property type="entry name" value="BHLH"/>
    <property type="match status" value="1"/>
</dbReference>
<evidence type="ECO:0000256" key="5">
    <source>
        <dbReference type="ARBA" id="ARBA00023242"/>
    </source>
</evidence>
<keyword evidence="5" id="KW-0539">Nucleus</keyword>
<dbReference type="InterPro" id="IPR036638">
    <property type="entry name" value="HLH_DNA-bd_sf"/>
</dbReference>
<comment type="similarity">
    <text evidence="1">Belongs to the bHLH protein family.</text>
</comment>
<dbReference type="GO" id="GO:0003700">
    <property type="term" value="F:DNA-binding transcription factor activity"/>
    <property type="evidence" value="ECO:0007669"/>
    <property type="project" value="InterPro"/>
</dbReference>
<evidence type="ECO:0000313" key="7">
    <source>
        <dbReference type="EnsemblPlants" id="EMT18288"/>
    </source>
</evidence>
<protein>
    <submittedName>
        <fullName evidence="7">Transcription factor bHLH30</fullName>
    </submittedName>
</protein>
<keyword evidence="4" id="KW-0804">Transcription</keyword>
<organism evidence="7">
    <name type="scientific">Aegilops tauschii</name>
    <name type="common">Tausch's goatgrass</name>
    <name type="synonym">Aegilops squarrosa</name>
    <dbReference type="NCBI Taxonomy" id="37682"/>
    <lineage>
        <taxon>Eukaryota</taxon>
        <taxon>Viridiplantae</taxon>
        <taxon>Streptophyta</taxon>
        <taxon>Embryophyta</taxon>
        <taxon>Tracheophyta</taxon>
        <taxon>Spermatophyta</taxon>
        <taxon>Magnoliopsida</taxon>
        <taxon>Liliopsida</taxon>
        <taxon>Poales</taxon>
        <taxon>Poaceae</taxon>
        <taxon>BOP clade</taxon>
        <taxon>Pooideae</taxon>
        <taxon>Triticodae</taxon>
        <taxon>Triticeae</taxon>
        <taxon>Triticinae</taxon>
        <taxon>Aegilops</taxon>
    </lineage>
</organism>
<dbReference type="GO" id="GO:0003677">
    <property type="term" value="F:DNA binding"/>
    <property type="evidence" value="ECO:0007669"/>
    <property type="project" value="UniProtKB-KW"/>
</dbReference>
<sequence>MGAHGDRRRHRREEVGVLLDEEEEELEHHARACGGATSGLVDQELGGCQEGGGGMVFEASSSVGSVSATMGPPPIMCWPPPAPSLSPQEPLHRATHHHHNIGIGGQGPFFPLLPPLPPQPPPPPPFLADFYARRALQFAYDHSGGASSSSDPLGFGAGLYMGHHGSPVHGTDDAAAFGRRLRDFGRMPRRRSWTPTALAASKTPTAEPSSSAALLADFYARRALQFAYDHSGGASSSSDPLGFGAGLYMGHHGSPVHGMMMPPPFGASPFGDFGRMTAQEIMDAKALAASKSHSEAERRRRERINSHLARLRSLLPNTTKTDKASLLAEVIQHVKELKRQTSEIREEACPLPTEADELTVDASSDEDGRLLVRASLCCDDRPDLLPDLIRALKALRLRALKAEITTLGGRVKNVLVVTEDDSIACDGDQQDEDGGMQAPMSPQHAVASIQEALRAVMERTSSSSGAEDSGGSASGGLKRQRTTSLSAILENRSI</sequence>
<evidence type="ECO:0000256" key="1">
    <source>
        <dbReference type="ARBA" id="ARBA00005510"/>
    </source>
</evidence>
<dbReference type="GO" id="GO:0046983">
    <property type="term" value="F:protein dimerization activity"/>
    <property type="evidence" value="ECO:0007669"/>
    <property type="project" value="InterPro"/>
</dbReference>
<feature type="region of interest" description="Disordered" evidence="6">
    <location>
        <begin position="456"/>
        <end position="494"/>
    </location>
</feature>
<dbReference type="InterPro" id="IPR045847">
    <property type="entry name" value="AIG1-like"/>
</dbReference>
<dbReference type="CDD" id="cd04873">
    <property type="entry name" value="ACT_UUR-ACR-like"/>
    <property type="match status" value="1"/>
</dbReference>
<keyword evidence="3" id="KW-0238">DNA-binding</keyword>
<proteinExistence type="inferred from homology"/>
<dbReference type="FunFam" id="4.10.280.10:FF:000070">
    <property type="entry name" value="transcription factor bHLH30"/>
    <property type="match status" value="1"/>
</dbReference>
<name>N1R286_AEGTA</name>
<dbReference type="PANTHER" id="PTHR45844">
    <property type="entry name" value="TRANSCRIPTION FACTOR BHLH30"/>
    <property type="match status" value="1"/>
</dbReference>
<feature type="region of interest" description="Disordered" evidence="6">
    <location>
        <begin position="425"/>
        <end position="444"/>
    </location>
</feature>
<accession>N1R286</accession>
<keyword evidence="2" id="KW-0805">Transcription regulation</keyword>
<dbReference type="InterPro" id="IPR011598">
    <property type="entry name" value="bHLH_dom"/>
</dbReference>
<evidence type="ECO:0000256" key="3">
    <source>
        <dbReference type="ARBA" id="ARBA00023125"/>
    </source>
</evidence>